<keyword evidence="3" id="KW-0540">Nuclease</keyword>
<accession>A0A401IW35</accession>
<keyword evidence="9" id="KW-1185">Reference proteome</keyword>
<reference evidence="9" key="1">
    <citation type="journal article" date="2019" name="Int. J. Syst. Evol. Microbiol.">
        <title>Lactobacillus salitolerans sp. nov., a novel lactic acid bacterium isolated from spent mushroom substrates.</title>
        <authorList>
            <person name="Tohno M."/>
            <person name="Tanizawa Y."/>
            <person name="Kojima Y."/>
            <person name="Sakamoto M."/>
            <person name="Nakamura Y."/>
            <person name="Ohkuma M."/>
            <person name="Kobayashi H."/>
        </authorList>
    </citation>
    <scope>NUCLEOTIDE SEQUENCE [LARGE SCALE GENOMIC DNA]</scope>
    <source>
        <strain evidence="9">YK43</strain>
    </source>
</reference>
<evidence type="ECO:0000256" key="1">
    <source>
        <dbReference type="ARBA" id="ARBA00006620"/>
    </source>
</evidence>
<dbReference type="Pfam" id="PF07927">
    <property type="entry name" value="HicA_toxin"/>
    <property type="match status" value="1"/>
</dbReference>
<dbReference type="RefSeq" id="WP_124978360.1">
    <property type="nucleotide sequence ID" value="NZ_BFFP01000053.1"/>
</dbReference>
<organism evidence="8 9">
    <name type="scientific">Ligilactobacillus salitolerans</name>
    <dbReference type="NCBI Taxonomy" id="1808352"/>
    <lineage>
        <taxon>Bacteria</taxon>
        <taxon>Bacillati</taxon>
        <taxon>Bacillota</taxon>
        <taxon>Bacilli</taxon>
        <taxon>Lactobacillales</taxon>
        <taxon>Lactobacillaceae</taxon>
        <taxon>Ligilactobacillus</taxon>
    </lineage>
</organism>
<evidence type="ECO:0000256" key="4">
    <source>
        <dbReference type="ARBA" id="ARBA00022759"/>
    </source>
</evidence>
<dbReference type="OrthoDB" id="286048at2"/>
<keyword evidence="7" id="KW-0346">Stress response</keyword>
<gene>
    <name evidence="8" type="ORF">LFYK43_22300</name>
</gene>
<protein>
    <submittedName>
        <fullName evidence="8">Toxin HicA</fullName>
    </submittedName>
</protein>
<comment type="caution">
    <text evidence="8">The sequence shown here is derived from an EMBL/GenBank/DDBJ whole genome shotgun (WGS) entry which is preliminary data.</text>
</comment>
<dbReference type="SUPFAM" id="SSF54786">
    <property type="entry name" value="YcfA/nrd intein domain"/>
    <property type="match status" value="1"/>
</dbReference>
<keyword evidence="6" id="KW-0694">RNA-binding</keyword>
<keyword evidence="2" id="KW-1277">Toxin-antitoxin system</keyword>
<evidence type="ECO:0000313" key="8">
    <source>
        <dbReference type="EMBL" id="GBG95771.1"/>
    </source>
</evidence>
<dbReference type="InterPro" id="IPR038570">
    <property type="entry name" value="HicA_sf"/>
</dbReference>
<dbReference type="GO" id="GO:0004519">
    <property type="term" value="F:endonuclease activity"/>
    <property type="evidence" value="ECO:0007669"/>
    <property type="project" value="UniProtKB-KW"/>
</dbReference>
<evidence type="ECO:0000313" key="9">
    <source>
        <dbReference type="Proteomes" id="UP000286848"/>
    </source>
</evidence>
<evidence type="ECO:0000256" key="5">
    <source>
        <dbReference type="ARBA" id="ARBA00022801"/>
    </source>
</evidence>
<evidence type="ECO:0000256" key="2">
    <source>
        <dbReference type="ARBA" id="ARBA00022649"/>
    </source>
</evidence>
<dbReference type="Proteomes" id="UP000286848">
    <property type="component" value="Unassembled WGS sequence"/>
</dbReference>
<dbReference type="Gene3D" id="3.30.920.30">
    <property type="entry name" value="Hypothetical protein"/>
    <property type="match status" value="1"/>
</dbReference>
<sequence>MPMKPRQMIKLLKKYGFEEKSQNGSSHLKMYNPDTNKTVMIPIHAKEFGKGMEHAILRQAGIKEWQVPLCTFELA</sequence>
<dbReference type="EMBL" id="BFFP01000053">
    <property type="protein sequence ID" value="GBG95771.1"/>
    <property type="molecule type" value="Genomic_DNA"/>
</dbReference>
<dbReference type="GO" id="GO:0016787">
    <property type="term" value="F:hydrolase activity"/>
    <property type="evidence" value="ECO:0007669"/>
    <property type="project" value="UniProtKB-KW"/>
</dbReference>
<evidence type="ECO:0000256" key="7">
    <source>
        <dbReference type="ARBA" id="ARBA00023016"/>
    </source>
</evidence>
<name>A0A401IW35_9LACO</name>
<keyword evidence="4" id="KW-0255">Endonuclease</keyword>
<evidence type="ECO:0000256" key="6">
    <source>
        <dbReference type="ARBA" id="ARBA00022884"/>
    </source>
</evidence>
<proteinExistence type="inferred from homology"/>
<keyword evidence="5" id="KW-0378">Hydrolase</keyword>
<dbReference type="GO" id="GO:0003729">
    <property type="term" value="F:mRNA binding"/>
    <property type="evidence" value="ECO:0007669"/>
    <property type="project" value="InterPro"/>
</dbReference>
<comment type="similarity">
    <text evidence="1">Belongs to the HicA mRNA interferase family.</text>
</comment>
<dbReference type="InterPro" id="IPR012933">
    <property type="entry name" value="HicA_mRNA_interferase"/>
</dbReference>
<evidence type="ECO:0000256" key="3">
    <source>
        <dbReference type="ARBA" id="ARBA00022722"/>
    </source>
</evidence>
<dbReference type="AlphaFoldDB" id="A0A401IW35"/>